<dbReference type="InterPro" id="IPR017900">
    <property type="entry name" value="4Fe4S_Fe_S_CS"/>
</dbReference>
<evidence type="ECO:0000313" key="2">
    <source>
        <dbReference type="Proteomes" id="UP000188324"/>
    </source>
</evidence>
<gene>
    <name evidence="1" type="ORF">RPIT_10825</name>
</gene>
<dbReference type="AlphaFoldDB" id="A0A1Q2CGJ8"/>
<dbReference type="PROSITE" id="PS00198">
    <property type="entry name" value="4FE4S_FER_1"/>
    <property type="match status" value="1"/>
</dbReference>
<dbReference type="InterPro" id="IPR017896">
    <property type="entry name" value="4Fe4S_Fe-S-bd"/>
</dbReference>
<accession>A0A1Q2CGJ8</accession>
<proteinExistence type="predicted"/>
<keyword evidence="2" id="KW-1185">Reference proteome</keyword>
<name>A0A1Q2CGJ8_9ACTN</name>
<dbReference type="SUPFAM" id="SSF54862">
    <property type="entry name" value="4Fe-4S ferredoxins"/>
    <property type="match status" value="1"/>
</dbReference>
<dbReference type="STRING" id="1610493.RPIT_10825"/>
<dbReference type="Proteomes" id="UP000188324">
    <property type="component" value="Chromosome"/>
</dbReference>
<evidence type="ECO:0000313" key="1">
    <source>
        <dbReference type="EMBL" id="AQP45227.1"/>
    </source>
</evidence>
<protein>
    <submittedName>
        <fullName evidence="1">Uncharacterized protein</fullName>
    </submittedName>
</protein>
<dbReference type="RefSeq" id="WP_077343083.1">
    <property type="nucleotide sequence ID" value="NZ_CP019605.1"/>
</dbReference>
<dbReference type="Pfam" id="PF12838">
    <property type="entry name" value="Fer4_7"/>
    <property type="match status" value="1"/>
</dbReference>
<organism evidence="1 2">
    <name type="scientific">Tessaracoccus flavus</name>
    <dbReference type="NCBI Taxonomy" id="1610493"/>
    <lineage>
        <taxon>Bacteria</taxon>
        <taxon>Bacillati</taxon>
        <taxon>Actinomycetota</taxon>
        <taxon>Actinomycetes</taxon>
        <taxon>Propionibacteriales</taxon>
        <taxon>Propionibacteriaceae</taxon>
        <taxon>Tessaracoccus</taxon>
    </lineage>
</organism>
<dbReference type="PROSITE" id="PS51379">
    <property type="entry name" value="4FE4S_FER_2"/>
    <property type="match status" value="2"/>
</dbReference>
<dbReference type="OrthoDB" id="3734088at2"/>
<dbReference type="KEGG" id="tfl:RPIT_10825"/>
<reference evidence="1 2" key="1">
    <citation type="journal article" date="2016" name="Int. J. Syst. Evol. Microbiol.">
        <title>Tessaracoccus flavus sp. nov., isolated from the drainage system of a lindane-producing factory.</title>
        <authorList>
            <person name="Kumari R."/>
            <person name="Singh P."/>
            <person name="Schumann P."/>
            <person name="Lal R."/>
        </authorList>
    </citation>
    <scope>NUCLEOTIDE SEQUENCE [LARGE SCALE GENOMIC DNA]</scope>
    <source>
        <strain evidence="1 2">RP1T</strain>
    </source>
</reference>
<dbReference type="Gene3D" id="3.30.70.20">
    <property type="match status" value="1"/>
</dbReference>
<sequence>MSEASHAAILRWLDAAEPAEITLSCAESPLPGAVILDRCLAEVPAAWVAELATHCPVRAAVDHCARPEVARSRLAELASVTTAITLDGGPSSGHPVRYTHPPARRRALFGLGSTTPAPSGTLAERLAAALSRLPLTLEAESPAARLRITRDCTACGLCARSCPHGALGFAVVEGVAAIHHKLDACQGDGTCVAVCPEDAIVRDGTHRWAEVRDHPVVEVTALPVLRCGKCNAPFADNSDTPSALCPVCRVTAAEPFGVHLTPTARALLERRRRGGADTR</sequence>
<dbReference type="EMBL" id="CP019605">
    <property type="protein sequence ID" value="AQP45227.1"/>
    <property type="molecule type" value="Genomic_DNA"/>
</dbReference>